<dbReference type="GO" id="GO:0031966">
    <property type="term" value="C:mitochondrial membrane"/>
    <property type="evidence" value="ECO:0007669"/>
    <property type="project" value="UniProtKB-SubCell"/>
</dbReference>
<dbReference type="Pfam" id="PF00153">
    <property type="entry name" value="Mito_carr"/>
    <property type="match status" value="3"/>
</dbReference>
<evidence type="ECO:0000256" key="2">
    <source>
        <dbReference type="ARBA" id="ARBA00006375"/>
    </source>
</evidence>
<dbReference type="PRINTS" id="PR00926">
    <property type="entry name" value="MITOCARRIER"/>
</dbReference>
<dbReference type="PANTHER" id="PTHR45624">
    <property type="entry name" value="MITOCHONDRIAL BASIC AMINO ACIDS TRANSPORTER-RELATED"/>
    <property type="match status" value="1"/>
</dbReference>
<dbReference type="STRING" id="670386.D3B4B6"/>
<dbReference type="InterPro" id="IPR002067">
    <property type="entry name" value="MCP"/>
</dbReference>
<dbReference type="GO" id="GO:1990575">
    <property type="term" value="P:mitochondrial L-ornithine transmembrane transport"/>
    <property type="evidence" value="ECO:0007669"/>
    <property type="project" value="TreeGrafter"/>
</dbReference>
<dbReference type="InterPro" id="IPR023395">
    <property type="entry name" value="MCP_dom_sf"/>
</dbReference>
<evidence type="ECO:0000256" key="6">
    <source>
        <dbReference type="ARBA" id="ARBA00022989"/>
    </source>
</evidence>
<dbReference type="Gene3D" id="1.50.40.10">
    <property type="entry name" value="Mitochondrial carrier domain"/>
    <property type="match status" value="1"/>
</dbReference>
<evidence type="ECO:0000256" key="4">
    <source>
        <dbReference type="ARBA" id="ARBA00022692"/>
    </source>
</evidence>
<dbReference type="GeneID" id="31358761"/>
<dbReference type="GO" id="GO:0000064">
    <property type="term" value="F:L-ornithine transmembrane transporter activity"/>
    <property type="evidence" value="ECO:0007669"/>
    <property type="project" value="TreeGrafter"/>
</dbReference>
<comment type="subcellular location">
    <subcellularLocation>
        <location evidence="1">Mitochondrion membrane</location>
        <topology evidence="1">Multi-pass membrane protein</topology>
    </subcellularLocation>
</comment>
<feature type="repeat" description="Solcar" evidence="9">
    <location>
        <begin position="108"/>
        <end position="209"/>
    </location>
</feature>
<keyword evidence="7" id="KW-0496">Mitochondrion</keyword>
<evidence type="ECO:0000313" key="12">
    <source>
        <dbReference type="EMBL" id="EFA84164.1"/>
    </source>
</evidence>
<dbReference type="AlphaFoldDB" id="D3B4B6"/>
<sequence length="327" mass="36444">MSFFSFDRERWIPIGKDFMAGSVGGMSSMLTGHPFDTIKVMLQDGSGNVPKFKNGWQALKYTVQMDGIRGVYRGLSVPLVSVSFINSIFFVTNNHCQKLFHPNNDTLIPYHKVAAAGAIAGGTISFFLTPRDLIKSKLQVQSRNTNLLSTVTTKGEPPRQFYKGPIDVIRQIIRKDGFLGLFKGLRPTLARDIPGDMVYFTMYEFMKRKLSALSKSSGHPEHFPAWVAIGAGGCAGMSFWASIYPLDVIKTRIQTQPEPAIYKGIIHCAKEIYRKEGIATFYKGFSATILRAFPTSAVNFFMYETTKKMLNSKIDDQDLSSIGLEAT</sequence>
<evidence type="ECO:0000313" key="13">
    <source>
        <dbReference type="Proteomes" id="UP000001396"/>
    </source>
</evidence>
<organism evidence="12 13">
    <name type="scientific">Heterostelium pallidum (strain ATCC 26659 / Pp 5 / PN500)</name>
    <name type="common">Cellular slime mold</name>
    <name type="synonym">Polysphondylium pallidum</name>
    <dbReference type="NCBI Taxonomy" id="670386"/>
    <lineage>
        <taxon>Eukaryota</taxon>
        <taxon>Amoebozoa</taxon>
        <taxon>Evosea</taxon>
        <taxon>Eumycetozoa</taxon>
        <taxon>Dictyostelia</taxon>
        <taxon>Acytosteliales</taxon>
        <taxon>Acytosteliaceae</taxon>
        <taxon>Heterostelium</taxon>
    </lineage>
</organism>
<reference evidence="12 13" key="1">
    <citation type="journal article" date="2011" name="Genome Res.">
        <title>Phylogeny-wide analysis of social amoeba genomes highlights ancient origins for complex intercellular communication.</title>
        <authorList>
            <person name="Heidel A.J."/>
            <person name="Lawal H.M."/>
            <person name="Felder M."/>
            <person name="Schilde C."/>
            <person name="Helps N.R."/>
            <person name="Tunggal B."/>
            <person name="Rivero F."/>
            <person name="John U."/>
            <person name="Schleicher M."/>
            <person name="Eichinger L."/>
            <person name="Platzer M."/>
            <person name="Noegel A.A."/>
            <person name="Schaap P."/>
            <person name="Gloeckner G."/>
        </authorList>
    </citation>
    <scope>NUCLEOTIDE SEQUENCE [LARGE SCALE GENOMIC DNA]</scope>
    <source>
        <strain evidence="13">ATCC 26659 / Pp 5 / PN500</strain>
    </source>
</reference>
<comment type="caution">
    <text evidence="12">The sequence shown here is derived from an EMBL/GenBank/DDBJ whole genome shotgun (WGS) entry which is preliminary data.</text>
</comment>
<dbReference type="InterPro" id="IPR050567">
    <property type="entry name" value="Mitochondrial_Carrier"/>
</dbReference>
<evidence type="ECO:0000256" key="5">
    <source>
        <dbReference type="ARBA" id="ARBA00022737"/>
    </source>
</evidence>
<dbReference type="SUPFAM" id="SSF103506">
    <property type="entry name" value="Mitochondrial carrier"/>
    <property type="match status" value="1"/>
</dbReference>
<dbReference type="PANTHER" id="PTHR45624:SF18">
    <property type="entry name" value="MITOCHONDRIAL SUBSTRATE CARRIER FAMILY PROTEIN D"/>
    <property type="match status" value="1"/>
</dbReference>
<evidence type="ECO:0000256" key="9">
    <source>
        <dbReference type="PROSITE-ProRule" id="PRU00282"/>
    </source>
</evidence>
<dbReference type="InterPro" id="IPR018108">
    <property type="entry name" value="MCP_transmembrane"/>
</dbReference>
<protein>
    <submittedName>
        <fullName evidence="12">Mitochondrial substrate carrier family protein</fullName>
    </submittedName>
</protein>
<evidence type="ECO:0000256" key="8">
    <source>
        <dbReference type="ARBA" id="ARBA00023136"/>
    </source>
</evidence>
<keyword evidence="3 10" id="KW-0813">Transport</keyword>
<feature type="transmembrane region" description="Helical" evidence="11">
    <location>
        <begin position="70"/>
        <end position="90"/>
    </location>
</feature>
<evidence type="ECO:0000256" key="1">
    <source>
        <dbReference type="ARBA" id="ARBA00004225"/>
    </source>
</evidence>
<feature type="repeat" description="Solcar" evidence="9">
    <location>
        <begin position="12"/>
        <end position="99"/>
    </location>
</feature>
<proteinExistence type="inferred from homology"/>
<evidence type="ECO:0000256" key="3">
    <source>
        <dbReference type="ARBA" id="ARBA00022448"/>
    </source>
</evidence>
<evidence type="ECO:0000256" key="11">
    <source>
        <dbReference type="SAM" id="Phobius"/>
    </source>
</evidence>
<keyword evidence="5" id="KW-0677">Repeat</keyword>
<name>D3B4B6_HETP5</name>
<dbReference type="OMA" id="CAGMSFW"/>
<keyword evidence="13" id="KW-1185">Reference proteome</keyword>
<evidence type="ECO:0000256" key="7">
    <source>
        <dbReference type="ARBA" id="ARBA00023128"/>
    </source>
</evidence>
<dbReference type="EMBL" id="ADBJ01000010">
    <property type="protein sequence ID" value="EFA84164.1"/>
    <property type="molecule type" value="Genomic_DNA"/>
</dbReference>
<keyword evidence="8 9" id="KW-0472">Membrane</keyword>
<dbReference type="RefSeq" id="XP_020436281.1">
    <property type="nucleotide sequence ID" value="XM_020574209.1"/>
</dbReference>
<dbReference type="Proteomes" id="UP000001396">
    <property type="component" value="Unassembled WGS sequence"/>
</dbReference>
<evidence type="ECO:0000256" key="10">
    <source>
        <dbReference type="RuleBase" id="RU000488"/>
    </source>
</evidence>
<gene>
    <name evidence="12" type="primary">mcfD</name>
    <name evidence="12" type="ORF">PPL_03238</name>
</gene>
<dbReference type="PROSITE" id="PS50920">
    <property type="entry name" value="SOLCAR"/>
    <property type="match status" value="3"/>
</dbReference>
<feature type="repeat" description="Solcar" evidence="9">
    <location>
        <begin position="223"/>
        <end position="309"/>
    </location>
</feature>
<keyword evidence="6 11" id="KW-1133">Transmembrane helix</keyword>
<accession>D3B4B6</accession>
<feature type="transmembrane region" description="Helical" evidence="11">
    <location>
        <begin position="110"/>
        <end position="129"/>
    </location>
</feature>
<dbReference type="InParanoid" id="D3B4B6"/>
<comment type="similarity">
    <text evidence="2 10">Belongs to the mitochondrial carrier (TC 2.A.29) family.</text>
</comment>
<keyword evidence="4 9" id="KW-0812">Transmembrane</keyword>